<name>A0A8B6F7B8_MYTGA</name>
<accession>A0A8B6F7B8</accession>
<dbReference type="OrthoDB" id="6129097at2759"/>
<keyword evidence="2" id="KW-1185">Reference proteome</keyword>
<dbReference type="EMBL" id="UYJE01006413">
    <property type="protein sequence ID" value="VDI45838.1"/>
    <property type="molecule type" value="Genomic_DNA"/>
</dbReference>
<dbReference type="InterPro" id="IPR016186">
    <property type="entry name" value="C-type_lectin-like/link_sf"/>
</dbReference>
<protein>
    <recommendedName>
        <fullName evidence="3">C-type lectin domain-containing protein</fullName>
    </recommendedName>
</protein>
<dbReference type="InterPro" id="IPR016187">
    <property type="entry name" value="CTDL_fold"/>
</dbReference>
<dbReference type="SUPFAM" id="SSF56436">
    <property type="entry name" value="C-type lectin-like"/>
    <property type="match status" value="1"/>
</dbReference>
<evidence type="ECO:0008006" key="3">
    <source>
        <dbReference type="Google" id="ProtNLM"/>
    </source>
</evidence>
<sequence>MAAFYLENAYLPTDHADKEVIRVMRRLGKDGNRMVNVATKDHVANLNCASTPGAYLWRPNTAQEAVGARNELDLMGTWSNLLIWTGANDIDQDGIFTFDIENGIFAPNAPPFGTGFAIGDPSAGPYCVAMALHEGIWTWYRRRCSGSDSTFSICEYPRRVCP</sequence>
<evidence type="ECO:0000313" key="1">
    <source>
        <dbReference type="EMBL" id="VDI45838.1"/>
    </source>
</evidence>
<reference evidence="1" key="1">
    <citation type="submission" date="2018-11" db="EMBL/GenBank/DDBJ databases">
        <authorList>
            <person name="Alioto T."/>
            <person name="Alioto T."/>
        </authorList>
    </citation>
    <scope>NUCLEOTIDE SEQUENCE</scope>
</reference>
<gene>
    <name evidence="1" type="ORF">MGAL_10B041366</name>
</gene>
<dbReference type="Gene3D" id="3.10.100.10">
    <property type="entry name" value="Mannose-Binding Protein A, subunit A"/>
    <property type="match status" value="1"/>
</dbReference>
<dbReference type="Proteomes" id="UP000596742">
    <property type="component" value="Unassembled WGS sequence"/>
</dbReference>
<proteinExistence type="predicted"/>
<organism evidence="1 2">
    <name type="scientific">Mytilus galloprovincialis</name>
    <name type="common">Mediterranean mussel</name>
    <dbReference type="NCBI Taxonomy" id="29158"/>
    <lineage>
        <taxon>Eukaryota</taxon>
        <taxon>Metazoa</taxon>
        <taxon>Spiralia</taxon>
        <taxon>Lophotrochozoa</taxon>
        <taxon>Mollusca</taxon>
        <taxon>Bivalvia</taxon>
        <taxon>Autobranchia</taxon>
        <taxon>Pteriomorphia</taxon>
        <taxon>Mytilida</taxon>
        <taxon>Mytiloidea</taxon>
        <taxon>Mytilidae</taxon>
        <taxon>Mytilinae</taxon>
        <taxon>Mytilus</taxon>
    </lineage>
</organism>
<comment type="caution">
    <text evidence="1">The sequence shown here is derived from an EMBL/GenBank/DDBJ whole genome shotgun (WGS) entry which is preliminary data.</text>
</comment>
<evidence type="ECO:0000313" key="2">
    <source>
        <dbReference type="Proteomes" id="UP000596742"/>
    </source>
</evidence>
<dbReference type="AlphaFoldDB" id="A0A8B6F7B8"/>